<dbReference type="GO" id="GO:0005829">
    <property type="term" value="C:cytosol"/>
    <property type="evidence" value="ECO:0007669"/>
    <property type="project" value="TreeGrafter"/>
</dbReference>
<dbReference type="InterPro" id="IPR002110">
    <property type="entry name" value="Ankyrin_rpt"/>
</dbReference>
<keyword evidence="1" id="KW-0677">Repeat</keyword>
<dbReference type="SUPFAM" id="SSF48403">
    <property type="entry name" value="Ankyrin repeat"/>
    <property type="match status" value="1"/>
</dbReference>
<reference evidence="4" key="1">
    <citation type="journal article" date="2023" name="Mol. Phylogenet. Evol.">
        <title>Genome-scale phylogeny and comparative genomics of the fungal order Sordariales.</title>
        <authorList>
            <person name="Hensen N."/>
            <person name="Bonometti L."/>
            <person name="Westerberg I."/>
            <person name="Brannstrom I.O."/>
            <person name="Guillou S."/>
            <person name="Cros-Aarteil S."/>
            <person name="Calhoun S."/>
            <person name="Haridas S."/>
            <person name="Kuo A."/>
            <person name="Mondo S."/>
            <person name="Pangilinan J."/>
            <person name="Riley R."/>
            <person name="LaButti K."/>
            <person name="Andreopoulos B."/>
            <person name="Lipzen A."/>
            <person name="Chen C."/>
            <person name="Yan M."/>
            <person name="Daum C."/>
            <person name="Ng V."/>
            <person name="Clum A."/>
            <person name="Steindorff A."/>
            <person name="Ohm R.A."/>
            <person name="Martin F."/>
            <person name="Silar P."/>
            <person name="Natvig D.O."/>
            <person name="Lalanne C."/>
            <person name="Gautier V."/>
            <person name="Ament-Velasquez S.L."/>
            <person name="Kruys A."/>
            <person name="Hutchinson M.I."/>
            <person name="Powell A.J."/>
            <person name="Barry K."/>
            <person name="Miller A.N."/>
            <person name="Grigoriev I.V."/>
            <person name="Debuchy R."/>
            <person name="Gladieux P."/>
            <person name="Hiltunen Thoren M."/>
            <person name="Johannesson H."/>
        </authorList>
    </citation>
    <scope>NUCLEOTIDE SEQUENCE</scope>
    <source>
        <strain evidence="4">CBS 315.58</strain>
    </source>
</reference>
<dbReference type="GO" id="GO:0051059">
    <property type="term" value="F:NF-kappaB binding"/>
    <property type="evidence" value="ECO:0007669"/>
    <property type="project" value="TreeGrafter"/>
</dbReference>
<sequence>MGVPIYAAWEVRESSVTPLRPQNDSLRCPKNAPAYYSDDEKPTKDELAGLLQALAHRAPFTELKQQLEQLSYRLDIPVADVLLRSEFIWHEETKFSTDDGKALRTKWTSYGTLLHEAMRENEYDLVKYLVSPFIFDDARKRRLFLEQRDYSGMTALLLAIQIAKDDKLVKYLFQQGADIQAVDVNGWTAMHFAMQNDRLEIIRLLHGRDHGLINKPAASTGDTPVHIMVRKGNEKTIKAVTQMTADLNWFKVNDLGLSPHDLIQSVIGDKELHRYVRSKMERDGWQLNKKKERMAFQKKSVGKQYYQISCGPIKEKPAQPLVDEMDASWD</sequence>
<dbReference type="PROSITE" id="PS50297">
    <property type="entry name" value="ANK_REP_REGION"/>
    <property type="match status" value="1"/>
</dbReference>
<evidence type="ECO:0000313" key="4">
    <source>
        <dbReference type="EMBL" id="KAK4203942.1"/>
    </source>
</evidence>
<dbReference type="PANTHER" id="PTHR46680:SF3">
    <property type="entry name" value="NF-KAPPA-B INHIBITOR CACTUS"/>
    <property type="match status" value="1"/>
</dbReference>
<dbReference type="Gene3D" id="1.25.40.20">
    <property type="entry name" value="Ankyrin repeat-containing domain"/>
    <property type="match status" value="1"/>
</dbReference>
<evidence type="ECO:0000256" key="2">
    <source>
        <dbReference type="ARBA" id="ARBA00023043"/>
    </source>
</evidence>
<name>A0AAN6XSV9_9PEZI</name>
<dbReference type="InterPro" id="IPR036770">
    <property type="entry name" value="Ankyrin_rpt-contain_sf"/>
</dbReference>
<dbReference type="Pfam" id="PF12796">
    <property type="entry name" value="Ank_2"/>
    <property type="match status" value="1"/>
</dbReference>
<proteinExistence type="predicted"/>
<dbReference type="InterPro" id="IPR051070">
    <property type="entry name" value="NF-kappa-B_inhibitor"/>
</dbReference>
<dbReference type="PANTHER" id="PTHR46680">
    <property type="entry name" value="NF-KAPPA-B INHIBITOR ALPHA"/>
    <property type="match status" value="1"/>
</dbReference>
<organism evidence="4 5">
    <name type="scientific">Triangularia verruculosa</name>
    <dbReference type="NCBI Taxonomy" id="2587418"/>
    <lineage>
        <taxon>Eukaryota</taxon>
        <taxon>Fungi</taxon>
        <taxon>Dikarya</taxon>
        <taxon>Ascomycota</taxon>
        <taxon>Pezizomycotina</taxon>
        <taxon>Sordariomycetes</taxon>
        <taxon>Sordariomycetidae</taxon>
        <taxon>Sordariales</taxon>
        <taxon>Podosporaceae</taxon>
        <taxon>Triangularia</taxon>
    </lineage>
</organism>
<evidence type="ECO:0000256" key="1">
    <source>
        <dbReference type="ARBA" id="ARBA00022737"/>
    </source>
</evidence>
<protein>
    <submittedName>
        <fullName evidence="4">Ankyrin repeat-containing domain protein</fullName>
    </submittedName>
</protein>
<reference evidence="4" key="2">
    <citation type="submission" date="2023-05" db="EMBL/GenBank/DDBJ databases">
        <authorList>
            <consortium name="Lawrence Berkeley National Laboratory"/>
            <person name="Steindorff A."/>
            <person name="Hensen N."/>
            <person name="Bonometti L."/>
            <person name="Westerberg I."/>
            <person name="Brannstrom I.O."/>
            <person name="Guillou S."/>
            <person name="Cros-Aarteil S."/>
            <person name="Calhoun S."/>
            <person name="Haridas S."/>
            <person name="Kuo A."/>
            <person name="Mondo S."/>
            <person name="Pangilinan J."/>
            <person name="Riley R."/>
            <person name="Labutti K."/>
            <person name="Andreopoulos B."/>
            <person name="Lipzen A."/>
            <person name="Chen C."/>
            <person name="Yanf M."/>
            <person name="Daum C."/>
            <person name="Ng V."/>
            <person name="Clum A."/>
            <person name="Ohm R."/>
            <person name="Martin F."/>
            <person name="Silar P."/>
            <person name="Natvig D."/>
            <person name="Lalanne C."/>
            <person name="Gautier V."/>
            <person name="Ament-Velasquez S.L."/>
            <person name="Kruys A."/>
            <person name="Hutchinson M.I."/>
            <person name="Powell A.J."/>
            <person name="Barry K."/>
            <person name="Miller A.N."/>
            <person name="Grigoriev I.V."/>
            <person name="Debuchy R."/>
            <person name="Gladieux P."/>
            <person name="Thoren M.H."/>
            <person name="Johannesson H."/>
        </authorList>
    </citation>
    <scope>NUCLEOTIDE SEQUENCE</scope>
    <source>
        <strain evidence="4">CBS 315.58</strain>
    </source>
</reference>
<dbReference type="AlphaFoldDB" id="A0AAN6XSV9"/>
<dbReference type="Proteomes" id="UP001303160">
    <property type="component" value="Unassembled WGS sequence"/>
</dbReference>
<dbReference type="PROSITE" id="PS50088">
    <property type="entry name" value="ANK_REPEAT"/>
    <property type="match status" value="1"/>
</dbReference>
<dbReference type="GO" id="GO:0071356">
    <property type="term" value="P:cellular response to tumor necrosis factor"/>
    <property type="evidence" value="ECO:0007669"/>
    <property type="project" value="TreeGrafter"/>
</dbReference>
<dbReference type="EMBL" id="MU863885">
    <property type="protein sequence ID" value="KAK4203942.1"/>
    <property type="molecule type" value="Genomic_DNA"/>
</dbReference>
<gene>
    <name evidence="4" type="ORF">QBC40DRAFT_250513</name>
</gene>
<keyword evidence="5" id="KW-1185">Reference proteome</keyword>
<keyword evidence="2 3" id="KW-0040">ANK repeat</keyword>
<comment type="caution">
    <text evidence="4">The sequence shown here is derived from an EMBL/GenBank/DDBJ whole genome shotgun (WGS) entry which is preliminary data.</text>
</comment>
<evidence type="ECO:0000256" key="3">
    <source>
        <dbReference type="PROSITE-ProRule" id="PRU00023"/>
    </source>
</evidence>
<dbReference type="SMART" id="SM00248">
    <property type="entry name" value="ANK"/>
    <property type="match status" value="4"/>
</dbReference>
<evidence type="ECO:0000313" key="5">
    <source>
        <dbReference type="Proteomes" id="UP001303160"/>
    </source>
</evidence>
<feature type="repeat" description="ANK" evidence="3">
    <location>
        <begin position="151"/>
        <end position="184"/>
    </location>
</feature>
<accession>A0AAN6XSV9</accession>